<accession>A0ABW3QJZ2</accession>
<reference evidence="2" key="1">
    <citation type="journal article" date="2019" name="Int. J. Syst. Evol. Microbiol.">
        <title>The Global Catalogue of Microorganisms (GCM) 10K type strain sequencing project: providing services to taxonomists for standard genome sequencing and annotation.</title>
        <authorList>
            <consortium name="The Broad Institute Genomics Platform"/>
            <consortium name="The Broad Institute Genome Sequencing Center for Infectious Disease"/>
            <person name="Wu L."/>
            <person name="Ma J."/>
        </authorList>
    </citation>
    <scope>NUCLEOTIDE SEQUENCE [LARGE SCALE GENOMIC DNA]</scope>
    <source>
        <strain evidence="2">CCUG 55608</strain>
    </source>
</reference>
<evidence type="ECO:0000313" key="2">
    <source>
        <dbReference type="Proteomes" id="UP001597116"/>
    </source>
</evidence>
<proteinExistence type="predicted"/>
<evidence type="ECO:0000313" key="1">
    <source>
        <dbReference type="EMBL" id="MFD1145495.1"/>
    </source>
</evidence>
<organism evidence="1 2">
    <name type="scientific">Larkinella insperata</name>
    <dbReference type="NCBI Taxonomy" id="332158"/>
    <lineage>
        <taxon>Bacteria</taxon>
        <taxon>Pseudomonadati</taxon>
        <taxon>Bacteroidota</taxon>
        <taxon>Cytophagia</taxon>
        <taxon>Cytophagales</taxon>
        <taxon>Spirosomataceae</taxon>
        <taxon>Larkinella</taxon>
    </lineage>
</organism>
<protein>
    <submittedName>
        <fullName evidence="1">Uncharacterized protein</fullName>
    </submittedName>
</protein>
<name>A0ABW3QJZ2_9BACT</name>
<keyword evidence="2" id="KW-1185">Reference proteome</keyword>
<gene>
    <name evidence="1" type="ORF">ACFQ4C_30495</name>
</gene>
<comment type="caution">
    <text evidence="1">The sequence shown here is derived from an EMBL/GenBank/DDBJ whole genome shotgun (WGS) entry which is preliminary data.</text>
</comment>
<dbReference type="EMBL" id="JBHTLP010000045">
    <property type="protein sequence ID" value="MFD1145495.1"/>
    <property type="molecule type" value="Genomic_DNA"/>
</dbReference>
<dbReference type="Proteomes" id="UP001597116">
    <property type="component" value="Unassembled WGS sequence"/>
</dbReference>
<sequence length="207" mass="24309">MQLKYIHSFWVFNICFWTCSLWVNGQSRDSVYVVESGIDFQMPNGFHSEDFSQELDRVFDCGDGKLSSSLSYMLANSDKTIRIGITVVKVLSAEVTKKINDNFVKGYNPNENYLRTVKNLADTTQFPVIFFRDIEKLRKYNADDGGVFIRKCNRPFLSSYKNHFILFLFKKDFGHVEITYFFNEDQRKEIEGMMAESFHMLRLRSSR</sequence>
<dbReference type="RefSeq" id="WP_379885884.1">
    <property type="nucleotide sequence ID" value="NZ_JBHTLP010000045.1"/>
</dbReference>